<feature type="transmembrane region" description="Helical" evidence="1">
    <location>
        <begin position="7"/>
        <end position="32"/>
    </location>
</feature>
<evidence type="ECO:0000256" key="1">
    <source>
        <dbReference type="SAM" id="Phobius"/>
    </source>
</evidence>
<evidence type="ECO:0000313" key="3">
    <source>
        <dbReference type="Proteomes" id="UP000004038"/>
    </source>
</evidence>
<name>H0FVW2_RHIML</name>
<organism evidence="2 3">
    <name type="scientific">Sinorhizobium meliloti CCNWSX0020</name>
    <dbReference type="NCBI Taxonomy" id="1107881"/>
    <lineage>
        <taxon>Bacteria</taxon>
        <taxon>Pseudomonadati</taxon>
        <taxon>Pseudomonadota</taxon>
        <taxon>Alphaproteobacteria</taxon>
        <taxon>Hyphomicrobiales</taxon>
        <taxon>Rhizobiaceae</taxon>
        <taxon>Sinorhizobium/Ensifer group</taxon>
        <taxon>Sinorhizobium</taxon>
    </lineage>
</organism>
<gene>
    <name evidence="2" type="ORF">SM0020_06612</name>
</gene>
<protein>
    <submittedName>
        <fullName evidence="2">Uncharacterized protein</fullName>
    </submittedName>
</protein>
<reference evidence="2 3" key="1">
    <citation type="journal article" date="2012" name="J. Bacteriol.">
        <title>Draft Genome Sequence of Sinorhizobium meliloti CCNWSX0020, a Nitrogen-Fixing Symbiont with Copper Tolerance Capability Isolated from Lead-Zinc Mine Tailings.</title>
        <authorList>
            <person name="Li Z."/>
            <person name="Ma Z."/>
            <person name="Hao X."/>
            <person name="Wei G."/>
        </authorList>
    </citation>
    <scope>NUCLEOTIDE SEQUENCE [LARGE SCALE GENOMIC DNA]</scope>
    <source>
        <strain evidence="2 3">CCNWSX0020</strain>
    </source>
</reference>
<sequence length="43" mass="4499">MYHQEAFVVGWTAFAGASPVAITTVITTMSIVTVGGNLPPLLH</sequence>
<proteinExistence type="predicted"/>
<dbReference type="PATRIC" id="fig|1107881.3.peg.1322"/>
<keyword evidence="1" id="KW-1133">Transmembrane helix</keyword>
<accession>H0FVW2</accession>
<dbReference type="AlphaFoldDB" id="H0FVW2"/>
<dbReference type="Proteomes" id="UP000004038">
    <property type="component" value="Unassembled WGS sequence"/>
</dbReference>
<keyword evidence="1" id="KW-0812">Transmembrane</keyword>
<evidence type="ECO:0000313" key="2">
    <source>
        <dbReference type="EMBL" id="EHK78824.1"/>
    </source>
</evidence>
<keyword evidence="1" id="KW-0472">Membrane</keyword>
<dbReference type="EMBL" id="AGVV01000008">
    <property type="protein sequence ID" value="EHK78824.1"/>
    <property type="molecule type" value="Genomic_DNA"/>
</dbReference>